<keyword evidence="7" id="KW-0521">NADP</keyword>
<evidence type="ECO:0000313" key="9">
    <source>
        <dbReference type="EMBL" id="KKR05758.1"/>
    </source>
</evidence>
<evidence type="ECO:0000256" key="4">
    <source>
        <dbReference type="ARBA" id="ARBA00011989"/>
    </source>
</evidence>
<evidence type="ECO:0000256" key="1">
    <source>
        <dbReference type="ARBA" id="ARBA00000188"/>
    </source>
</evidence>
<accession>A0A0G0MRH3</accession>
<dbReference type="AlphaFoldDB" id="A0A0G0MRH3"/>
<evidence type="ECO:0000256" key="3">
    <source>
        <dbReference type="ARBA" id="ARBA00009263"/>
    </source>
</evidence>
<comment type="catalytic activity">
    <reaction evidence="1 7">
        <text>GDP-alpha-D-mannose = GDP-4-dehydro-alpha-D-rhamnose + H2O</text>
        <dbReference type="Rhea" id="RHEA:23820"/>
        <dbReference type="ChEBI" id="CHEBI:15377"/>
        <dbReference type="ChEBI" id="CHEBI:57527"/>
        <dbReference type="ChEBI" id="CHEBI:57964"/>
        <dbReference type="EC" id="4.2.1.47"/>
    </reaction>
</comment>
<dbReference type="GO" id="GO:0042351">
    <property type="term" value="P:'de novo' GDP-L-fucose biosynthetic process"/>
    <property type="evidence" value="ECO:0007669"/>
    <property type="project" value="TreeGrafter"/>
</dbReference>
<reference evidence="9 10" key="1">
    <citation type="journal article" date="2015" name="Nature">
        <title>rRNA introns, odd ribosomes, and small enigmatic genomes across a large radiation of phyla.</title>
        <authorList>
            <person name="Brown C.T."/>
            <person name="Hug L.A."/>
            <person name="Thomas B.C."/>
            <person name="Sharon I."/>
            <person name="Castelle C.J."/>
            <person name="Singh A."/>
            <person name="Wilkins M.J."/>
            <person name="Williams K.H."/>
            <person name="Banfield J.F."/>
        </authorList>
    </citation>
    <scope>NUCLEOTIDE SEQUENCE [LARGE SCALE GENOMIC DNA]</scope>
</reference>
<dbReference type="Proteomes" id="UP000034799">
    <property type="component" value="Unassembled WGS sequence"/>
</dbReference>
<dbReference type="InterPro" id="IPR036291">
    <property type="entry name" value="NAD(P)-bd_dom_sf"/>
</dbReference>
<dbReference type="Gene3D" id="3.40.50.720">
    <property type="entry name" value="NAD(P)-binding Rossmann-like Domain"/>
    <property type="match status" value="1"/>
</dbReference>
<dbReference type="STRING" id="1619100.UT34_C0002G0265"/>
<organism evidence="9 10">
    <name type="scientific">candidate division WS6 bacterium GW2011_GWF2_39_15</name>
    <dbReference type="NCBI Taxonomy" id="1619100"/>
    <lineage>
        <taxon>Bacteria</taxon>
        <taxon>Candidatus Dojkabacteria</taxon>
    </lineage>
</organism>
<protein>
    <recommendedName>
        <fullName evidence="4 7">GDP-mannose 4,6-dehydratase</fullName>
        <ecNumber evidence="4 7">4.2.1.47</ecNumber>
    </recommendedName>
    <alternativeName>
        <fullName evidence="7">GDP-D-mannose dehydratase</fullName>
    </alternativeName>
</protein>
<dbReference type="EMBL" id="LBWK01000002">
    <property type="protein sequence ID" value="KKR05758.1"/>
    <property type="molecule type" value="Genomic_DNA"/>
</dbReference>
<dbReference type="CDD" id="cd05260">
    <property type="entry name" value="GDP_MD_SDR_e"/>
    <property type="match status" value="1"/>
</dbReference>
<dbReference type="GO" id="GO:0008446">
    <property type="term" value="F:GDP-mannose 4,6-dehydratase activity"/>
    <property type="evidence" value="ECO:0007669"/>
    <property type="project" value="UniProtKB-UniRule"/>
</dbReference>
<comment type="caution">
    <text evidence="9">The sequence shown here is derived from an EMBL/GenBank/DDBJ whole genome shotgun (WGS) entry which is preliminary data.</text>
</comment>
<dbReference type="Pfam" id="PF16363">
    <property type="entry name" value="GDP_Man_Dehyd"/>
    <property type="match status" value="1"/>
</dbReference>
<evidence type="ECO:0000313" key="10">
    <source>
        <dbReference type="Proteomes" id="UP000034799"/>
    </source>
</evidence>
<dbReference type="HAMAP" id="MF_00955">
    <property type="entry name" value="GDP_Man_dehydratase"/>
    <property type="match status" value="1"/>
</dbReference>
<dbReference type="PANTHER" id="PTHR43715:SF1">
    <property type="entry name" value="GDP-MANNOSE 4,6 DEHYDRATASE"/>
    <property type="match status" value="1"/>
</dbReference>
<comment type="similarity">
    <text evidence="3 7">Belongs to the NAD(P)-dependent epimerase/dehydratase family. GDP-mannose 4,6-dehydratase subfamily.</text>
</comment>
<dbReference type="InterPro" id="IPR006368">
    <property type="entry name" value="GDP_Man_deHydtase"/>
</dbReference>
<dbReference type="GO" id="GO:0070401">
    <property type="term" value="F:NADP+ binding"/>
    <property type="evidence" value="ECO:0007669"/>
    <property type="project" value="UniProtKB-UniRule"/>
</dbReference>
<dbReference type="PANTHER" id="PTHR43715">
    <property type="entry name" value="GDP-MANNOSE 4,6-DEHYDRATASE"/>
    <property type="match status" value="1"/>
</dbReference>
<dbReference type="SUPFAM" id="SSF51735">
    <property type="entry name" value="NAD(P)-binding Rossmann-fold domains"/>
    <property type="match status" value="1"/>
</dbReference>
<comment type="function">
    <text evidence="6 7">Catalyzes the conversion of GDP-D-mannose to GDP-4-dehydro-6-deoxy-D-mannose.</text>
</comment>
<proteinExistence type="inferred from homology"/>
<dbReference type="EC" id="4.2.1.47" evidence="4 7"/>
<evidence type="ECO:0000256" key="2">
    <source>
        <dbReference type="ARBA" id="ARBA00001937"/>
    </source>
</evidence>
<dbReference type="PATRIC" id="fig|1619100.3.peg.815"/>
<dbReference type="InterPro" id="IPR016040">
    <property type="entry name" value="NAD(P)-bd_dom"/>
</dbReference>
<evidence type="ECO:0000256" key="7">
    <source>
        <dbReference type="HAMAP-Rule" id="MF_00955"/>
    </source>
</evidence>
<feature type="domain" description="NAD(P)-binding" evidence="8">
    <location>
        <begin position="5"/>
        <end position="328"/>
    </location>
</feature>
<evidence type="ECO:0000256" key="5">
    <source>
        <dbReference type="ARBA" id="ARBA00023239"/>
    </source>
</evidence>
<dbReference type="FunFam" id="3.40.50.720:FF:000924">
    <property type="entry name" value="GDP-mannose 4,6 dehydratase"/>
    <property type="match status" value="1"/>
</dbReference>
<comment type="caution">
    <text evidence="7">Lacks conserved residue(s) required for the propagation of feature annotation.</text>
</comment>
<gene>
    <name evidence="7" type="primary">gmd</name>
    <name evidence="9" type="ORF">UT34_C0002G0265</name>
</gene>
<dbReference type="Gene3D" id="3.90.25.10">
    <property type="entry name" value="UDP-galactose 4-epimerase, domain 1"/>
    <property type="match status" value="1"/>
</dbReference>
<name>A0A0G0MRH3_9BACT</name>
<comment type="cofactor">
    <cofactor evidence="2 7">
        <name>NADP(+)</name>
        <dbReference type="ChEBI" id="CHEBI:58349"/>
    </cofactor>
</comment>
<evidence type="ECO:0000256" key="6">
    <source>
        <dbReference type="ARBA" id="ARBA00059383"/>
    </source>
</evidence>
<evidence type="ECO:0000259" key="8">
    <source>
        <dbReference type="Pfam" id="PF16363"/>
    </source>
</evidence>
<sequence>MKKALITGITGQDGPWLAKRLLDKGYEVYGTARRNSVRNFYGLEYVGAVGKVKIIDMDLLDYSNIHDTLISVKPDEVYNLAAQSFVGASFKQPISTTLTNSLGVAYILDIIKTFLPKTKIYQASTSELFGKVVESPQNERTPFYPRSPYAISKLYSHWMMINYRESYDIFATCGILFNHESELRGKEFVTRKITQFVAKNSLGDKEVLKIGNLNIKRDWGYAKDYVEGMYLMMQSDKPDTFVLSTGVSTTIRQFTELAFSVIGKKLRWEGEDATEKGYDSETGILLVEVDPEFFRPAEVDMLCGDSKKAHEILNWHPKTTVEELSRKMVEHDIQLLNSV</sequence>
<keyword evidence="5 7" id="KW-0456">Lyase</keyword>